<dbReference type="GO" id="GO:0005576">
    <property type="term" value="C:extracellular region"/>
    <property type="evidence" value="ECO:0007669"/>
    <property type="project" value="UniProtKB-SubCell"/>
</dbReference>
<dbReference type="Pfam" id="PF00396">
    <property type="entry name" value="Granulin"/>
    <property type="match status" value="2"/>
</dbReference>
<dbReference type="Proteomes" id="UP001054945">
    <property type="component" value="Unassembled WGS sequence"/>
</dbReference>
<dbReference type="InterPro" id="IPR000118">
    <property type="entry name" value="Granulin"/>
</dbReference>
<comment type="caution">
    <text evidence="6">The sequence shown here is derived from an EMBL/GenBank/DDBJ whole genome shotgun (WGS) entry which is preliminary data.</text>
</comment>
<dbReference type="InterPro" id="IPR037277">
    <property type="entry name" value="Granulin_sf"/>
</dbReference>
<dbReference type="SUPFAM" id="SSF57277">
    <property type="entry name" value="Granulin repeat"/>
    <property type="match status" value="1"/>
</dbReference>
<dbReference type="EMBL" id="BPLR01006893">
    <property type="protein sequence ID" value="GIY13112.1"/>
    <property type="molecule type" value="Genomic_DNA"/>
</dbReference>
<dbReference type="InterPro" id="IPR039036">
    <property type="entry name" value="Granulin_fam"/>
</dbReference>
<evidence type="ECO:0000259" key="5">
    <source>
        <dbReference type="PROSITE" id="PS00799"/>
    </source>
</evidence>
<proteinExistence type="inferred from homology"/>
<dbReference type="Gene3D" id="2.10.25.160">
    <property type="entry name" value="Granulin"/>
    <property type="match status" value="2"/>
</dbReference>
<gene>
    <name evidence="6" type="primary">Grn</name>
    <name evidence="6" type="ORF">CEXT_614051</name>
</gene>
<feature type="domain" description="Granulins" evidence="5">
    <location>
        <begin position="74"/>
        <end position="87"/>
    </location>
</feature>
<evidence type="ECO:0000256" key="1">
    <source>
        <dbReference type="ARBA" id="ARBA00004613"/>
    </source>
</evidence>
<evidence type="ECO:0000313" key="6">
    <source>
        <dbReference type="EMBL" id="GIY13112.1"/>
    </source>
</evidence>
<dbReference type="PANTHER" id="PTHR12274">
    <property type="entry name" value="GRANULIN"/>
    <property type="match status" value="1"/>
</dbReference>
<evidence type="ECO:0000313" key="7">
    <source>
        <dbReference type="Proteomes" id="UP001054945"/>
    </source>
</evidence>
<accession>A0AAV4QYB2</accession>
<keyword evidence="4" id="KW-1015">Disulfide bond</keyword>
<comment type="subcellular location">
    <subcellularLocation>
        <location evidence="1">Secreted</location>
    </subcellularLocation>
</comment>
<comment type="similarity">
    <text evidence="2">Belongs to the granulin family.</text>
</comment>
<dbReference type="SMART" id="SM00277">
    <property type="entry name" value="GRAN"/>
    <property type="match status" value="2"/>
</dbReference>
<evidence type="ECO:0000256" key="3">
    <source>
        <dbReference type="ARBA" id="ARBA00022525"/>
    </source>
</evidence>
<sequence length="190" mass="20530">MCKEALNKHDSNYDTNQPGEIKMRAFIALVFAVMVCGVYCGDCPQELCSDQETCCNGPSAGLYGCCPAPNAVCCTDGLHCCPENTVCNLTAGTCDDKSGKRVPFDFRRKIVDKPSVVYCPDGQSFCDDSTTCCKMPTGVYGCCPYPNAVCCNDGLHCCPSGTQCDSTYQFCLQGFHGYAALFKRPAYPLN</sequence>
<dbReference type="PANTHER" id="PTHR12274:SF3">
    <property type="entry name" value="PROGRANULIN"/>
    <property type="match status" value="1"/>
</dbReference>
<dbReference type="AlphaFoldDB" id="A0AAV4QYB2"/>
<keyword evidence="3" id="KW-0964">Secreted</keyword>
<keyword evidence="7" id="KW-1185">Reference proteome</keyword>
<evidence type="ECO:0000256" key="2">
    <source>
        <dbReference type="ARBA" id="ARBA00010093"/>
    </source>
</evidence>
<evidence type="ECO:0000256" key="4">
    <source>
        <dbReference type="ARBA" id="ARBA00023157"/>
    </source>
</evidence>
<name>A0AAV4QYB2_CAEEX</name>
<feature type="domain" description="Granulins" evidence="5">
    <location>
        <begin position="151"/>
        <end position="164"/>
    </location>
</feature>
<dbReference type="PROSITE" id="PS00799">
    <property type="entry name" value="GRANULINS"/>
    <property type="match status" value="2"/>
</dbReference>
<reference evidence="6 7" key="1">
    <citation type="submission" date="2021-06" db="EMBL/GenBank/DDBJ databases">
        <title>Caerostris extrusa draft genome.</title>
        <authorList>
            <person name="Kono N."/>
            <person name="Arakawa K."/>
        </authorList>
    </citation>
    <scope>NUCLEOTIDE SEQUENCE [LARGE SCALE GENOMIC DNA]</scope>
</reference>
<organism evidence="6 7">
    <name type="scientific">Caerostris extrusa</name>
    <name type="common">Bark spider</name>
    <name type="synonym">Caerostris bankana</name>
    <dbReference type="NCBI Taxonomy" id="172846"/>
    <lineage>
        <taxon>Eukaryota</taxon>
        <taxon>Metazoa</taxon>
        <taxon>Ecdysozoa</taxon>
        <taxon>Arthropoda</taxon>
        <taxon>Chelicerata</taxon>
        <taxon>Arachnida</taxon>
        <taxon>Araneae</taxon>
        <taxon>Araneomorphae</taxon>
        <taxon>Entelegynae</taxon>
        <taxon>Araneoidea</taxon>
        <taxon>Araneidae</taxon>
        <taxon>Caerostris</taxon>
    </lineage>
</organism>
<protein>
    <submittedName>
        <fullName evidence="6">Progranulin</fullName>
    </submittedName>
</protein>